<evidence type="ECO:0000256" key="1">
    <source>
        <dbReference type="SAM" id="MobiDB-lite"/>
    </source>
</evidence>
<organism evidence="2 3">
    <name type="scientific">Diplocarpon coronariae</name>
    <dbReference type="NCBI Taxonomy" id="2795749"/>
    <lineage>
        <taxon>Eukaryota</taxon>
        <taxon>Fungi</taxon>
        <taxon>Dikarya</taxon>
        <taxon>Ascomycota</taxon>
        <taxon>Pezizomycotina</taxon>
        <taxon>Leotiomycetes</taxon>
        <taxon>Helotiales</taxon>
        <taxon>Drepanopezizaceae</taxon>
        <taxon>Diplocarpon</taxon>
    </lineage>
</organism>
<evidence type="ECO:0000313" key="3">
    <source>
        <dbReference type="Proteomes" id="UP000242519"/>
    </source>
</evidence>
<feature type="compositionally biased region" description="Polar residues" evidence="1">
    <location>
        <begin position="94"/>
        <end position="105"/>
    </location>
</feature>
<sequence>MFREHDNLMDIFGSHVRAVGKLPDVAVTGASRRRIEARVCFRARRLLPTGRVSPPSPREGFSPSGIAVFSRGLEAYGEHMALPEPLETKARVSSRMQPSRPNASSKPRIHAMQASGQPMERQTLMAAGGQFGERRNHPIFLQTTTEYPAEAKFATAADKSR</sequence>
<dbReference type="InParanoid" id="A0A218ZHG2"/>
<gene>
    <name evidence="2" type="ORF">B2J93_8939</name>
</gene>
<dbReference type="EMBL" id="MZNU01000003">
    <property type="protein sequence ID" value="OWP07487.1"/>
    <property type="molecule type" value="Genomic_DNA"/>
</dbReference>
<protein>
    <submittedName>
        <fullName evidence="2">Uncharacterized protein</fullName>
    </submittedName>
</protein>
<evidence type="ECO:0000313" key="2">
    <source>
        <dbReference type="EMBL" id="OWP07487.1"/>
    </source>
</evidence>
<keyword evidence="3" id="KW-1185">Reference proteome</keyword>
<proteinExistence type="predicted"/>
<reference evidence="2 3" key="1">
    <citation type="submission" date="2017-04" db="EMBL/GenBank/DDBJ databases">
        <title>Draft genome sequence of Marssonina coronaria NL1: causal agent of apple blotch.</title>
        <authorList>
            <person name="Cheng Q."/>
        </authorList>
    </citation>
    <scope>NUCLEOTIDE SEQUENCE [LARGE SCALE GENOMIC DNA]</scope>
    <source>
        <strain evidence="2 3">NL1</strain>
    </source>
</reference>
<name>A0A218ZHG2_9HELO</name>
<comment type="caution">
    <text evidence="2">The sequence shown here is derived from an EMBL/GenBank/DDBJ whole genome shotgun (WGS) entry which is preliminary data.</text>
</comment>
<dbReference type="AlphaFoldDB" id="A0A218ZHG2"/>
<accession>A0A218ZHG2</accession>
<dbReference type="Proteomes" id="UP000242519">
    <property type="component" value="Unassembled WGS sequence"/>
</dbReference>
<feature type="region of interest" description="Disordered" evidence="1">
    <location>
        <begin position="88"/>
        <end position="119"/>
    </location>
</feature>